<reference evidence="1" key="1">
    <citation type="submission" date="2021-01" db="EMBL/GenBank/DDBJ databases">
        <authorList>
            <person name="Corre E."/>
            <person name="Pelletier E."/>
            <person name="Niang G."/>
            <person name="Scheremetjew M."/>
            <person name="Finn R."/>
            <person name="Kale V."/>
            <person name="Holt S."/>
            <person name="Cochrane G."/>
            <person name="Meng A."/>
            <person name="Brown T."/>
            <person name="Cohen L."/>
        </authorList>
    </citation>
    <scope>NUCLEOTIDE SEQUENCE</scope>
    <source>
        <strain evidence="1">CCAP 1951/1</strain>
    </source>
</reference>
<protein>
    <submittedName>
        <fullName evidence="1">Uncharacterized protein</fullName>
    </submittedName>
</protein>
<name>A0A7S1LNX0_NEODS</name>
<dbReference type="EMBL" id="HBGF01017504">
    <property type="protein sequence ID" value="CAD9109611.1"/>
    <property type="molecule type" value="Transcribed_RNA"/>
</dbReference>
<accession>A0A7S1LNX0</accession>
<evidence type="ECO:0000313" key="1">
    <source>
        <dbReference type="EMBL" id="CAD9109611.1"/>
    </source>
</evidence>
<proteinExistence type="predicted"/>
<dbReference type="AlphaFoldDB" id="A0A7S1LNX0"/>
<organism evidence="1">
    <name type="scientific">Neobodo designis</name>
    <name type="common">Flagellated protozoan</name>
    <name type="synonym">Bodo designis</name>
    <dbReference type="NCBI Taxonomy" id="312471"/>
    <lineage>
        <taxon>Eukaryota</taxon>
        <taxon>Discoba</taxon>
        <taxon>Euglenozoa</taxon>
        <taxon>Kinetoplastea</taxon>
        <taxon>Metakinetoplastina</taxon>
        <taxon>Neobodonida</taxon>
        <taxon>Neobodo</taxon>
    </lineage>
</organism>
<sequence>MNSEVERELRAEYGFLVSPAVASDPRRPPAELAASGANTAADWEEHVEALLLNAAAEKKAAKASDVGSPSVMELARLAAMFPAVARMSRGCAAVRRAAFDRVADAVAQGGEPSATLAGARAVVLPPRSLPDGN</sequence>
<gene>
    <name evidence="1" type="ORF">NDES1114_LOCUS11503</name>
</gene>